<dbReference type="Pfam" id="PF01638">
    <property type="entry name" value="HxlR"/>
    <property type="match status" value="1"/>
</dbReference>
<proteinExistence type="predicted"/>
<dbReference type="SUPFAM" id="SSF46785">
    <property type="entry name" value="Winged helix' DNA-binding domain"/>
    <property type="match status" value="1"/>
</dbReference>
<feature type="domain" description="HTH hxlR-type" evidence="4">
    <location>
        <begin position="13"/>
        <end position="111"/>
    </location>
</feature>
<evidence type="ECO:0000256" key="2">
    <source>
        <dbReference type="ARBA" id="ARBA00023125"/>
    </source>
</evidence>
<keyword evidence="2" id="KW-0238">DNA-binding</keyword>
<evidence type="ECO:0000259" key="4">
    <source>
        <dbReference type="PROSITE" id="PS51118"/>
    </source>
</evidence>
<dbReference type="Gene3D" id="1.10.10.10">
    <property type="entry name" value="Winged helix-like DNA-binding domain superfamily/Winged helix DNA-binding domain"/>
    <property type="match status" value="1"/>
</dbReference>
<dbReference type="Proteomes" id="UP001168528">
    <property type="component" value="Unassembled WGS sequence"/>
</dbReference>
<dbReference type="RefSeq" id="WP_302036228.1">
    <property type="nucleotide sequence ID" value="NZ_JAUKPO010000001.1"/>
</dbReference>
<reference evidence="5" key="1">
    <citation type="submission" date="2023-07" db="EMBL/GenBank/DDBJ databases">
        <title>The genome sequence of Rhodocytophaga aerolata KACC 12507.</title>
        <authorList>
            <person name="Zhang X."/>
        </authorList>
    </citation>
    <scope>NUCLEOTIDE SEQUENCE</scope>
    <source>
        <strain evidence="5">KACC 12507</strain>
    </source>
</reference>
<dbReference type="PANTHER" id="PTHR33204">
    <property type="entry name" value="TRANSCRIPTIONAL REGULATOR, MARR FAMILY"/>
    <property type="match status" value="1"/>
</dbReference>
<organism evidence="5 6">
    <name type="scientific">Rhodocytophaga aerolata</name>
    <dbReference type="NCBI Taxonomy" id="455078"/>
    <lineage>
        <taxon>Bacteria</taxon>
        <taxon>Pseudomonadati</taxon>
        <taxon>Bacteroidota</taxon>
        <taxon>Cytophagia</taxon>
        <taxon>Cytophagales</taxon>
        <taxon>Rhodocytophagaceae</taxon>
        <taxon>Rhodocytophaga</taxon>
    </lineage>
</organism>
<accession>A0ABT8R021</accession>
<protein>
    <submittedName>
        <fullName evidence="5">Helix-turn-helix domain-containing protein</fullName>
    </submittedName>
</protein>
<sequence>MVEKISYENIERCPVTTTMEIIGGKWKILILYLISNKINRFGKMSMMLRNISKQMLTSQLRELEEDGLIERKIYAEIPPRVEYFLTAKGHSLLPVIESMKEWGLNHFKEQQTAVLATEA</sequence>
<dbReference type="EMBL" id="JAUKPO010000001">
    <property type="protein sequence ID" value="MDO1445441.1"/>
    <property type="molecule type" value="Genomic_DNA"/>
</dbReference>
<gene>
    <name evidence="5" type="ORF">Q0590_04220</name>
</gene>
<evidence type="ECO:0000256" key="3">
    <source>
        <dbReference type="ARBA" id="ARBA00023163"/>
    </source>
</evidence>
<evidence type="ECO:0000256" key="1">
    <source>
        <dbReference type="ARBA" id="ARBA00023015"/>
    </source>
</evidence>
<evidence type="ECO:0000313" key="6">
    <source>
        <dbReference type="Proteomes" id="UP001168528"/>
    </source>
</evidence>
<name>A0ABT8R021_9BACT</name>
<dbReference type="PANTHER" id="PTHR33204:SF29">
    <property type="entry name" value="TRANSCRIPTIONAL REGULATOR"/>
    <property type="match status" value="1"/>
</dbReference>
<dbReference type="InterPro" id="IPR036390">
    <property type="entry name" value="WH_DNA-bd_sf"/>
</dbReference>
<comment type="caution">
    <text evidence="5">The sequence shown here is derived from an EMBL/GenBank/DDBJ whole genome shotgun (WGS) entry which is preliminary data.</text>
</comment>
<keyword evidence="6" id="KW-1185">Reference proteome</keyword>
<keyword evidence="3" id="KW-0804">Transcription</keyword>
<evidence type="ECO:0000313" key="5">
    <source>
        <dbReference type="EMBL" id="MDO1445441.1"/>
    </source>
</evidence>
<keyword evidence="1" id="KW-0805">Transcription regulation</keyword>
<dbReference type="InterPro" id="IPR036388">
    <property type="entry name" value="WH-like_DNA-bd_sf"/>
</dbReference>
<dbReference type="InterPro" id="IPR002577">
    <property type="entry name" value="HTH_HxlR"/>
</dbReference>
<dbReference type="PROSITE" id="PS51118">
    <property type="entry name" value="HTH_HXLR"/>
    <property type="match status" value="1"/>
</dbReference>